<dbReference type="AlphaFoldDB" id="A0A3N2DGE2"/>
<feature type="binding site" evidence="11">
    <location>
        <begin position="183"/>
        <end position="184"/>
    </location>
    <ligand>
        <name>ATP</name>
        <dbReference type="ChEBI" id="CHEBI:30616"/>
    </ligand>
</feature>
<evidence type="ECO:0000256" key="9">
    <source>
        <dbReference type="ARBA" id="ARBA00023157"/>
    </source>
</evidence>
<evidence type="ECO:0000256" key="11">
    <source>
        <dbReference type="HAMAP-Rule" id="MF_00021"/>
    </source>
</evidence>
<dbReference type="Gene3D" id="3.40.50.620">
    <property type="entry name" value="HUPs"/>
    <property type="match status" value="1"/>
</dbReference>
<dbReference type="SUPFAM" id="SSF52402">
    <property type="entry name" value="Adenine nucleotide alpha hydrolases-like"/>
    <property type="match status" value="1"/>
</dbReference>
<dbReference type="GO" id="GO:0140741">
    <property type="term" value="F:tRNA-uracil-4 sulfurtransferase activity"/>
    <property type="evidence" value="ECO:0007669"/>
    <property type="project" value="UniProtKB-EC"/>
</dbReference>
<dbReference type="SUPFAM" id="SSF143437">
    <property type="entry name" value="THUMP domain-like"/>
    <property type="match status" value="1"/>
</dbReference>
<keyword evidence="8 11" id="KW-0784">Thiamine biosynthesis</keyword>
<dbReference type="Pfam" id="PF02926">
    <property type="entry name" value="THUMP"/>
    <property type="match status" value="1"/>
</dbReference>
<name>A0A3N2DGE2_9GAMM</name>
<dbReference type="HAMAP" id="MF_00021">
    <property type="entry name" value="ThiI"/>
    <property type="match status" value="1"/>
</dbReference>
<comment type="caution">
    <text evidence="11">Lacks conserved residue(s) required for the propagation of feature annotation.</text>
</comment>
<dbReference type="InterPro" id="IPR049961">
    <property type="entry name" value="ThiI_N"/>
</dbReference>
<dbReference type="InterPro" id="IPR054173">
    <property type="entry name" value="ThiI_fer"/>
</dbReference>
<dbReference type="GO" id="GO:0004810">
    <property type="term" value="F:CCA tRNA nucleotidyltransferase activity"/>
    <property type="evidence" value="ECO:0007669"/>
    <property type="project" value="InterPro"/>
</dbReference>
<feature type="domain" description="Rhodanese" evidence="12">
    <location>
        <begin position="436"/>
        <end position="478"/>
    </location>
</feature>
<comment type="similarity">
    <text evidence="11">Belongs to the ThiI family.</text>
</comment>
<evidence type="ECO:0000256" key="2">
    <source>
        <dbReference type="ARBA" id="ARBA00022490"/>
    </source>
</evidence>
<dbReference type="Proteomes" id="UP000275394">
    <property type="component" value="Unassembled WGS sequence"/>
</dbReference>
<comment type="function">
    <text evidence="11">Catalyzes the ATP-dependent transfer of a sulfur to tRNA to produce 4-thiouridine in position 8 of tRNAs, which functions as a near-UV photosensor. Also catalyzes the transfer of sulfur to the sulfur carrier protein ThiS, forming ThiS-thiocarboxylate. This is a step in the synthesis of thiazole, in the thiamine biosynthesis pathway. The sulfur is donated as persulfide by IscS.</text>
</comment>
<evidence type="ECO:0000256" key="10">
    <source>
        <dbReference type="ARBA" id="ARBA00023284"/>
    </source>
</evidence>
<feature type="binding site" evidence="11">
    <location>
        <position position="296"/>
    </location>
    <ligand>
        <name>ATP</name>
        <dbReference type="ChEBI" id="CHEBI:30616"/>
    </ligand>
</feature>
<keyword evidence="4 11" id="KW-0808">Transferase</keyword>
<dbReference type="NCBIfam" id="TIGR04271">
    <property type="entry name" value="ThiI_C_thiazole"/>
    <property type="match status" value="1"/>
</dbReference>
<evidence type="ECO:0000256" key="1">
    <source>
        <dbReference type="ARBA" id="ARBA00004496"/>
    </source>
</evidence>
<sequence>MKFIVKFFPEITIKSKPVRKQFVRHLTDNVRSLLRQIDAEVKVQRDWDKLVVESQQEEKLQRFVETLSHTPGIAYFNEVSHYPLGDLHDIFEKTKLLWGERLAGKTFAVRCKRAGTHAFSSGEIERYVGGGLNQHTEAKGVQLKNPDITVMLEVRDENLYITNCRYEGLGGFPMGSLDPVISLISGGFDSNVASYLMMKRGLRTHFLFFNLGGHAHEIGVKEVALYLWQKYGASHRVRFISVPFDGVVGEILKKVDNSQMGVILKRMMLRAATTIADDMGVQAVVTGECIAQVSSQTLTNLSVIDSVTNKLVLRPLITMDKPDIVKLSAEIGTEEFAASMPEYCGVISVKPTTKAKPEKIESQESRFDFAVLEQAIADTRLINIDEIDLDEQIAEVEVMPFPVGESIVIDVRHPTERELQPLKLGQNEVLEIPFYELHSQYEQLDQAQHYMLYCERGTMSRLHASHLKHEGYHNVSVYRPQ</sequence>
<dbReference type="GO" id="GO:0002937">
    <property type="term" value="P:tRNA 4-thiouridine biosynthesis"/>
    <property type="evidence" value="ECO:0007669"/>
    <property type="project" value="TreeGrafter"/>
</dbReference>
<dbReference type="InterPro" id="IPR050102">
    <property type="entry name" value="tRNA_sulfurtransferase_ThiI"/>
</dbReference>
<evidence type="ECO:0000256" key="4">
    <source>
        <dbReference type="ARBA" id="ARBA00022679"/>
    </source>
</evidence>
<feature type="binding site" evidence="11">
    <location>
        <position position="265"/>
    </location>
    <ligand>
        <name>ATP</name>
        <dbReference type="ChEBI" id="CHEBI:30616"/>
    </ligand>
</feature>
<comment type="catalytic activity">
    <reaction evidence="11">
        <text>[ThiI sulfur-carrier protein]-S-sulfanyl-L-cysteine + a uridine in tRNA + 2 reduced [2Fe-2S]-[ferredoxin] + ATP + H(+) = [ThiI sulfur-carrier protein]-L-cysteine + a 4-thiouridine in tRNA + 2 oxidized [2Fe-2S]-[ferredoxin] + AMP + diphosphate</text>
        <dbReference type="Rhea" id="RHEA:24176"/>
        <dbReference type="Rhea" id="RHEA-COMP:10000"/>
        <dbReference type="Rhea" id="RHEA-COMP:10001"/>
        <dbReference type="Rhea" id="RHEA-COMP:13337"/>
        <dbReference type="Rhea" id="RHEA-COMP:13338"/>
        <dbReference type="Rhea" id="RHEA-COMP:13339"/>
        <dbReference type="Rhea" id="RHEA-COMP:13340"/>
        <dbReference type="ChEBI" id="CHEBI:15378"/>
        <dbReference type="ChEBI" id="CHEBI:29950"/>
        <dbReference type="ChEBI" id="CHEBI:30616"/>
        <dbReference type="ChEBI" id="CHEBI:33019"/>
        <dbReference type="ChEBI" id="CHEBI:33737"/>
        <dbReference type="ChEBI" id="CHEBI:33738"/>
        <dbReference type="ChEBI" id="CHEBI:61963"/>
        <dbReference type="ChEBI" id="CHEBI:65315"/>
        <dbReference type="ChEBI" id="CHEBI:136798"/>
        <dbReference type="ChEBI" id="CHEBI:456215"/>
        <dbReference type="EC" id="2.8.1.4"/>
    </reaction>
</comment>
<dbReference type="GO" id="GO:0009228">
    <property type="term" value="P:thiamine biosynthetic process"/>
    <property type="evidence" value="ECO:0007669"/>
    <property type="project" value="UniProtKB-KW"/>
</dbReference>
<dbReference type="InterPro" id="IPR020536">
    <property type="entry name" value="ThiI_AANH"/>
</dbReference>
<dbReference type="RefSeq" id="WP_123713436.1">
    <property type="nucleotide sequence ID" value="NZ_RKHR01000006.1"/>
</dbReference>
<dbReference type="PANTHER" id="PTHR43209:SF1">
    <property type="entry name" value="TRNA SULFURTRANSFERASE"/>
    <property type="match status" value="1"/>
</dbReference>
<keyword evidence="7 11" id="KW-0694">RNA-binding</keyword>
<dbReference type="Pfam" id="PF02568">
    <property type="entry name" value="ThiI"/>
    <property type="match status" value="1"/>
</dbReference>
<evidence type="ECO:0000313" key="15">
    <source>
        <dbReference type="Proteomes" id="UP000275394"/>
    </source>
</evidence>
<evidence type="ECO:0000256" key="6">
    <source>
        <dbReference type="ARBA" id="ARBA00022840"/>
    </source>
</evidence>
<dbReference type="InterPro" id="IPR026340">
    <property type="entry name" value="THII_Thiazole_biosynth_dom"/>
</dbReference>
<dbReference type="PANTHER" id="PTHR43209">
    <property type="entry name" value="TRNA SULFURTRANSFERASE"/>
    <property type="match status" value="1"/>
</dbReference>
<dbReference type="GO" id="GO:0005524">
    <property type="term" value="F:ATP binding"/>
    <property type="evidence" value="ECO:0007669"/>
    <property type="project" value="UniProtKB-UniRule"/>
</dbReference>
<dbReference type="Pfam" id="PF00581">
    <property type="entry name" value="Rhodanese"/>
    <property type="match status" value="1"/>
</dbReference>
<evidence type="ECO:0000256" key="8">
    <source>
        <dbReference type="ARBA" id="ARBA00022977"/>
    </source>
</evidence>
<dbReference type="CDD" id="cd11716">
    <property type="entry name" value="THUMP_ThiI"/>
    <property type="match status" value="1"/>
</dbReference>
<dbReference type="OrthoDB" id="9773948at2"/>
<dbReference type="InterPro" id="IPR049962">
    <property type="entry name" value="THUMP_ThiI"/>
</dbReference>
<dbReference type="EC" id="2.8.1.4" evidence="11"/>
<dbReference type="InterPro" id="IPR014729">
    <property type="entry name" value="Rossmann-like_a/b/a_fold"/>
</dbReference>
<evidence type="ECO:0000259" key="13">
    <source>
        <dbReference type="PROSITE" id="PS51165"/>
    </source>
</evidence>
<evidence type="ECO:0000313" key="14">
    <source>
        <dbReference type="EMBL" id="ROR98866.1"/>
    </source>
</evidence>
<dbReference type="Gene3D" id="3.30.2130.30">
    <property type="match status" value="1"/>
</dbReference>
<dbReference type="EMBL" id="RKHR01000006">
    <property type="protein sequence ID" value="ROR98866.1"/>
    <property type="molecule type" value="Genomic_DNA"/>
</dbReference>
<dbReference type="InterPro" id="IPR003720">
    <property type="entry name" value="tRNA_STrfase"/>
</dbReference>
<evidence type="ECO:0000256" key="5">
    <source>
        <dbReference type="ARBA" id="ARBA00022741"/>
    </source>
</evidence>
<evidence type="ECO:0000259" key="12">
    <source>
        <dbReference type="PROSITE" id="PS50206"/>
    </source>
</evidence>
<proteinExistence type="inferred from homology"/>
<reference evidence="14 15" key="1">
    <citation type="submission" date="2018-11" db="EMBL/GenBank/DDBJ databases">
        <title>Genomic Encyclopedia of Type Strains, Phase IV (KMG-IV): sequencing the most valuable type-strain genomes for metagenomic binning, comparative biology and taxonomic classification.</title>
        <authorList>
            <person name="Goeker M."/>
        </authorList>
    </citation>
    <scope>NUCLEOTIDE SEQUENCE [LARGE SCALE GENOMIC DNA]</scope>
    <source>
        <strain evidence="14 15">DSM 100316</strain>
    </source>
</reference>
<evidence type="ECO:0000256" key="3">
    <source>
        <dbReference type="ARBA" id="ARBA00022555"/>
    </source>
</evidence>
<dbReference type="GO" id="GO:0009229">
    <property type="term" value="P:thiamine diphosphate biosynthetic process"/>
    <property type="evidence" value="ECO:0007669"/>
    <property type="project" value="UniProtKB-UniRule"/>
</dbReference>
<evidence type="ECO:0000256" key="7">
    <source>
        <dbReference type="ARBA" id="ARBA00022884"/>
    </source>
</evidence>
<dbReference type="InterPro" id="IPR001763">
    <property type="entry name" value="Rhodanese-like_dom"/>
</dbReference>
<dbReference type="UniPathway" id="UPA00060"/>
<dbReference type="GO" id="GO:0052837">
    <property type="term" value="P:thiazole biosynthetic process"/>
    <property type="evidence" value="ECO:0007669"/>
    <property type="project" value="InterPro"/>
</dbReference>
<dbReference type="Gene3D" id="3.40.250.10">
    <property type="entry name" value="Rhodanese-like domain"/>
    <property type="match status" value="1"/>
</dbReference>
<keyword evidence="2 11" id="KW-0963">Cytoplasm</keyword>
<comment type="pathway">
    <text evidence="11">Cofactor biosynthesis; thiamine diphosphate biosynthesis.</text>
</comment>
<dbReference type="SUPFAM" id="SSF52821">
    <property type="entry name" value="Rhodanese/Cell cycle control phosphatase"/>
    <property type="match status" value="1"/>
</dbReference>
<dbReference type="CDD" id="cd01712">
    <property type="entry name" value="PPase_ThiI"/>
    <property type="match status" value="1"/>
</dbReference>
<keyword evidence="15" id="KW-1185">Reference proteome</keyword>
<keyword evidence="6 11" id="KW-0067">ATP-binding</keyword>
<organism evidence="14 15">
    <name type="scientific">Sinobacterium caligoides</name>
    <dbReference type="NCBI Taxonomy" id="933926"/>
    <lineage>
        <taxon>Bacteria</taxon>
        <taxon>Pseudomonadati</taxon>
        <taxon>Pseudomonadota</taxon>
        <taxon>Gammaproteobacteria</taxon>
        <taxon>Cellvibrionales</taxon>
        <taxon>Spongiibacteraceae</taxon>
        <taxon>Sinobacterium</taxon>
    </lineage>
</organism>
<accession>A0A3N2DGE2</accession>
<gene>
    <name evidence="11" type="primary">thiI</name>
    <name evidence="14" type="ORF">EDC56_3103</name>
</gene>
<dbReference type="InterPro" id="IPR004114">
    <property type="entry name" value="THUMP_dom"/>
</dbReference>
<dbReference type="GO" id="GO:0000049">
    <property type="term" value="F:tRNA binding"/>
    <property type="evidence" value="ECO:0007669"/>
    <property type="project" value="UniProtKB-UniRule"/>
</dbReference>
<dbReference type="SMART" id="SM00981">
    <property type="entry name" value="THUMP"/>
    <property type="match status" value="1"/>
</dbReference>
<feature type="active site" description="Cysteine persulfide intermediate" evidence="11">
    <location>
        <position position="454"/>
    </location>
</feature>
<dbReference type="PROSITE" id="PS50206">
    <property type="entry name" value="RHODANESE_3"/>
    <property type="match status" value="1"/>
</dbReference>
<feature type="binding site" evidence="11">
    <location>
        <position position="287"/>
    </location>
    <ligand>
        <name>ATP</name>
        <dbReference type="ChEBI" id="CHEBI:30616"/>
    </ligand>
</feature>
<keyword evidence="9" id="KW-1015">Disulfide bond</keyword>
<comment type="catalytic activity">
    <reaction evidence="11">
        <text>[ThiS sulfur-carrier protein]-C-terminal Gly-Gly-AMP + S-sulfanyl-L-cysteinyl-[cysteine desulfurase] + AH2 = [ThiS sulfur-carrier protein]-C-terminal-Gly-aminoethanethioate + L-cysteinyl-[cysteine desulfurase] + A + AMP + 2 H(+)</text>
        <dbReference type="Rhea" id="RHEA:43340"/>
        <dbReference type="Rhea" id="RHEA-COMP:12157"/>
        <dbReference type="Rhea" id="RHEA-COMP:12158"/>
        <dbReference type="Rhea" id="RHEA-COMP:12910"/>
        <dbReference type="Rhea" id="RHEA-COMP:19908"/>
        <dbReference type="ChEBI" id="CHEBI:13193"/>
        <dbReference type="ChEBI" id="CHEBI:15378"/>
        <dbReference type="ChEBI" id="CHEBI:17499"/>
        <dbReference type="ChEBI" id="CHEBI:29950"/>
        <dbReference type="ChEBI" id="CHEBI:61963"/>
        <dbReference type="ChEBI" id="CHEBI:90618"/>
        <dbReference type="ChEBI" id="CHEBI:232372"/>
        <dbReference type="ChEBI" id="CHEBI:456215"/>
    </reaction>
</comment>
<comment type="caution">
    <text evidence="14">The sequence shown here is derived from an EMBL/GenBank/DDBJ whole genome shotgun (WGS) entry which is preliminary data.</text>
</comment>
<comment type="subcellular location">
    <subcellularLocation>
        <location evidence="1 11">Cytoplasm</location>
    </subcellularLocation>
</comment>
<feature type="domain" description="THUMP" evidence="13">
    <location>
        <begin position="61"/>
        <end position="165"/>
    </location>
</feature>
<dbReference type="GO" id="GO:0005829">
    <property type="term" value="C:cytosol"/>
    <property type="evidence" value="ECO:0007669"/>
    <property type="project" value="TreeGrafter"/>
</dbReference>
<dbReference type="Pfam" id="PF22025">
    <property type="entry name" value="ThiI_fer"/>
    <property type="match status" value="1"/>
</dbReference>
<protein>
    <recommendedName>
        <fullName evidence="11">tRNA sulfurtransferase</fullName>
        <ecNumber evidence="11">2.8.1.4</ecNumber>
    </recommendedName>
    <alternativeName>
        <fullName evidence="11">Sulfur carrier protein ThiS sulfurtransferase</fullName>
    </alternativeName>
    <alternativeName>
        <fullName evidence="11">Thiamine biosynthesis protein ThiI</fullName>
    </alternativeName>
    <alternativeName>
        <fullName evidence="11">tRNA 4-thiouridine synthase</fullName>
    </alternativeName>
</protein>
<keyword evidence="10" id="KW-0676">Redox-active center</keyword>
<dbReference type="NCBIfam" id="TIGR00342">
    <property type="entry name" value="tRNA uracil 4-sulfurtransferase ThiI"/>
    <property type="match status" value="1"/>
</dbReference>
<dbReference type="InterPro" id="IPR036873">
    <property type="entry name" value="Rhodanese-like_dom_sf"/>
</dbReference>
<keyword evidence="3 11" id="KW-0820">tRNA-binding</keyword>
<dbReference type="PROSITE" id="PS51165">
    <property type="entry name" value="THUMP"/>
    <property type="match status" value="1"/>
</dbReference>
<keyword evidence="5 11" id="KW-0547">Nucleotide-binding</keyword>